<dbReference type="InterPro" id="IPR036318">
    <property type="entry name" value="FAD-bd_PCMH-like_sf"/>
</dbReference>
<evidence type="ECO:0000256" key="4">
    <source>
        <dbReference type="ARBA" id="ARBA00023002"/>
    </source>
</evidence>
<dbReference type="InterPro" id="IPR016166">
    <property type="entry name" value="FAD-bd_PCMH"/>
</dbReference>
<dbReference type="GO" id="GO:0071949">
    <property type="term" value="F:FAD binding"/>
    <property type="evidence" value="ECO:0007669"/>
    <property type="project" value="InterPro"/>
</dbReference>
<dbReference type="InterPro" id="IPR016169">
    <property type="entry name" value="FAD-bd_PCMH_sub2"/>
</dbReference>
<keyword evidence="4" id="KW-0560">Oxidoreductase</keyword>
<dbReference type="PANTHER" id="PTHR42973:SF13">
    <property type="entry name" value="FAD-BINDING PCMH-TYPE DOMAIN-CONTAINING PROTEIN"/>
    <property type="match status" value="1"/>
</dbReference>
<dbReference type="Gene3D" id="3.30.465.10">
    <property type="match status" value="1"/>
</dbReference>
<keyword evidence="2" id="KW-0285">Flavoprotein</keyword>
<evidence type="ECO:0000259" key="6">
    <source>
        <dbReference type="PROSITE" id="PS51387"/>
    </source>
</evidence>
<dbReference type="InterPro" id="IPR006094">
    <property type="entry name" value="Oxid_FAD_bind_N"/>
</dbReference>
<comment type="caution">
    <text evidence="7">The sequence shown here is derived from an EMBL/GenBank/DDBJ whole genome shotgun (WGS) entry which is preliminary data.</text>
</comment>
<dbReference type="PROSITE" id="PS51387">
    <property type="entry name" value="FAD_PCMH"/>
    <property type="match status" value="1"/>
</dbReference>
<keyword evidence="3" id="KW-0274">FAD</keyword>
<comment type="similarity">
    <text evidence="1">Belongs to the oxygen-dependent FAD-linked oxidoreductase family.</text>
</comment>
<evidence type="ECO:0000313" key="8">
    <source>
        <dbReference type="Proteomes" id="UP000807306"/>
    </source>
</evidence>
<gene>
    <name evidence="7" type="ORF">CPB83DRAFT_859281</name>
</gene>
<dbReference type="AlphaFoldDB" id="A0A9P6JM82"/>
<keyword evidence="8" id="KW-1185">Reference proteome</keyword>
<keyword evidence="5" id="KW-0732">Signal</keyword>
<evidence type="ECO:0000256" key="1">
    <source>
        <dbReference type="ARBA" id="ARBA00005466"/>
    </source>
</evidence>
<dbReference type="InterPro" id="IPR050416">
    <property type="entry name" value="FAD-linked_Oxidoreductase"/>
</dbReference>
<feature type="chain" id="PRO_5040424707" description="FAD-binding PCMH-type domain-containing protein" evidence="5">
    <location>
        <begin position="25"/>
        <end position="492"/>
    </location>
</feature>
<feature type="domain" description="FAD-binding PCMH-type" evidence="6">
    <location>
        <begin position="65"/>
        <end position="236"/>
    </location>
</feature>
<name>A0A9P6JM82_9AGAR</name>
<dbReference type="OrthoDB" id="2151789at2759"/>
<dbReference type="Pfam" id="PF01565">
    <property type="entry name" value="FAD_binding_4"/>
    <property type="match status" value="1"/>
</dbReference>
<organism evidence="7 8">
    <name type="scientific">Crepidotus variabilis</name>
    <dbReference type="NCBI Taxonomy" id="179855"/>
    <lineage>
        <taxon>Eukaryota</taxon>
        <taxon>Fungi</taxon>
        <taxon>Dikarya</taxon>
        <taxon>Basidiomycota</taxon>
        <taxon>Agaricomycotina</taxon>
        <taxon>Agaricomycetes</taxon>
        <taxon>Agaricomycetidae</taxon>
        <taxon>Agaricales</taxon>
        <taxon>Agaricineae</taxon>
        <taxon>Crepidotaceae</taxon>
        <taxon>Crepidotus</taxon>
    </lineage>
</organism>
<evidence type="ECO:0000313" key="7">
    <source>
        <dbReference type="EMBL" id="KAF9525603.1"/>
    </source>
</evidence>
<dbReference type="GO" id="GO:0016491">
    <property type="term" value="F:oxidoreductase activity"/>
    <property type="evidence" value="ECO:0007669"/>
    <property type="project" value="UniProtKB-KW"/>
</dbReference>
<proteinExistence type="inferred from homology"/>
<evidence type="ECO:0000256" key="3">
    <source>
        <dbReference type="ARBA" id="ARBA00022827"/>
    </source>
</evidence>
<dbReference type="EMBL" id="MU157882">
    <property type="protein sequence ID" value="KAF9525603.1"/>
    <property type="molecule type" value="Genomic_DNA"/>
</dbReference>
<dbReference type="PANTHER" id="PTHR42973">
    <property type="entry name" value="BINDING OXIDOREDUCTASE, PUTATIVE (AFU_ORTHOLOGUE AFUA_1G17690)-RELATED"/>
    <property type="match status" value="1"/>
</dbReference>
<sequence>MPFLRKIVVAVVASLLSGISGSLAADGIPSSAIAACTKLSQDPNFAHAFTGSPQYDHDISHWSNASSLPSLCTMEPSSPQQVQKLFSIINDTRSPWAVKGLGHCNNNNMSATYGLQIDMSRFSQISLSQDKQSVKVGMGVAWGQVYQVLGPHNLTAVGGRSPTVGVAGLSLSSGYSWVTNEYGFAIDNTLAADIVLPNGTFTTVSESHGGDIFRALQGGLNNFGIVTSITLKTHPIGQVWGGSLTISGDLKALVDATVEYSAKPSNPKATLAVEFLAKNGTATGLIIMFYDGAHPPPGLFDAFVKLPNSTGEVKTQSFFEFVQAGEVAASPTNRATWYSAPVLKWTRDMVEYVHQQVIEYSVKLAKQSKSGTLVSGNIEPFGPQAYGFSRGSAWPHDVDHPYNTFNGLMMWSDPSDDKALFPLNVEYHTKVWNKAISLGLSKPKGQVFFPPNYSQNITPVEQIYGANLGWLRKLKQQVDPWGLISLTGGFKI</sequence>
<accession>A0A9P6JM82</accession>
<evidence type="ECO:0000256" key="2">
    <source>
        <dbReference type="ARBA" id="ARBA00022630"/>
    </source>
</evidence>
<feature type="signal peptide" evidence="5">
    <location>
        <begin position="1"/>
        <end position="24"/>
    </location>
</feature>
<evidence type="ECO:0000256" key="5">
    <source>
        <dbReference type="SAM" id="SignalP"/>
    </source>
</evidence>
<reference evidence="7" key="1">
    <citation type="submission" date="2020-11" db="EMBL/GenBank/DDBJ databases">
        <authorList>
            <consortium name="DOE Joint Genome Institute"/>
            <person name="Ahrendt S."/>
            <person name="Riley R."/>
            <person name="Andreopoulos W."/>
            <person name="Labutti K."/>
            <person name="Pangilinan J."/>
            <person name="Ruiz-Duenas F.J."/>
            <person name="Barrasa J.M."/>
            <person name="Sanchez-Garcia M."/>
            <person name="Camarero S."/>
            <person name="Miyauchi S."/>
            <person name="Serrano A."/>
            <person name="Linde D."/>
            <person name="Babiker R."/>
            <person name="Drula E."/>
            <person name="Ayuso-Fernandez I."/>
            <person name="Pacheco R."/>
            <person name="Padilla G."/>
            <person name="Ferreira P."/>
            <person name="Barriuso J."/>
            <person name="Kellner H."/>
            <person name="Castanera R."/>
            <person name="Alfaro M."/>
            <person name="Ramirez L."/>
            <person name="Pisabarro A.G."/>
            <person name="Kuo A."/>
            <person name="Tritt A."/>
            <person name="Lipzen A."/>
            <person name="He G."/>
            <person name="Yan M."/>
            <person name="Ng V."/>
            <person name="Cullen D."/>
            <person name="Martin F."/>
            <person name="Rosso M.-N."/>
            <person name="Henrissat B."/>
            <person name="Hibbett D."/>
            <person name="Martinez A.T."/>
            <person name="Grigoriev I.V."/>
        </authorList>
    </citation>
    <scope>NUCLEOTIDE SEQUENCE</scope>
    <source>
        <strain evidence="7">CBS 506.95</strain>
    </source>
</reference>
<protein>
    <recommendedName>
        <fullName evidence="6">FAD-binding PCMH-type domain-containing protein</fullName>
    </recommendedName>
</protein>
<dbReference type="SUPFAM" id="SSF56176">
    <property type="entry name" value="FAD-binding/transporter-associated domain-like"/>
    <property type="match status" value="1"/>
</dbReference>
<dbReference type="Proteomes" id="UP000807306">
    <property type="component" value="Unassembled WGS sequence"/>
</dbReference>